<keyword evidence="4 5" id="KW-0663">Pyridoxal phosphate</keyword>
<dbReference type="GO" id="GO:0030170">
    <property type="term" value="F:pyridoxal phosphate binding"/>
    <property type="evidence" value="ECO:0007669"/>
    <property type="project" value="InterPro"/>
</dbReference>
<dbReference type="InterPro" id="IPR015421">
    <property type="entry name" value="PyrdxlP-dep_Trfase_major"/>
</dbReference>
<name>A0AAQ0ERJ2_9CHLA</name>
<reference evidence="7" key="1">
    <citation type="journal article" date="2021" name="Front. Microbiol.">
        <title>Generation of Tetracycline and Rifamycin Resistant Chlamydia Suis Recombinants.</title>
        <authorList>
            <person name="Marti H."/>
            <person name="Bommana S."/>
            <person name="Read T.D."/>
            <person name="Pesch T."/>
            <person name="Prahauser B."/>
            <person name="Dean D."/>
            <person name="Borel N."/>
        </authorList>
    </citation>
    <scope>NUCLEOTIDE SEQUENCE</scope>
    <source>
        <strain evidence="7">208.1</strain>
    </source>
</reference>
<evidence type="ECO:0000256" key="1">
    <source>
        <dbReference type="ARBA" id="ARBA00001933"/>
    </source>
</evidence>
<feature type="domain" description="Aminotransferase class I/classII large" evidence="6">
    <location>
        <begin position="11"/>
        <end position="341"/>
    </location>
</feature>
<comment type="similarity">
    <text evidence="2">Belongs to the class-II pyridoxal-phosphate-dependent aminotransferase family. BioF subfamily.</text>
</comment>
<dbReference type="InterPro" id="IPR050087">
    <property type="entry name" value="AON_synthase_class-II"/>
</dbReference>
<organism evidence="7 8">
    <name type="scientific">Chlamydia suis</name>
    <dbReference type="NCBI Taxonomy" id="83559"/>
    <lineage>
        <taxon>Bacteria</taxon>
        <taxon>Pseudomonadati</taxon>
        <taxon>Chlamydiota</taxon>
        <taxon>Chlamydiia</taxon>
        <taxon>Chlamydiales</taxon>
        <taxon>Chlamydiaceae</taxon>
        <taxon>Chlamydia/Chlamydophila group</taxon>
        <taxon>Chlamydia</taxon>
    </lineage>
</organism>
<evidence type="ECO:0000256" key="2">
    <source>
        <dbReference type="ARBA" id="ARBA00010008"/>
    </source>
</evidence>
<dbReference type="EMBL" id="CP063185">
    <property type="protein sequence ID" value="QYC74763.1"/>
    <property type="molecule type" value="Genomic_DNA"/>
</dbReference>
<keyword evidence="3" id="KW-0808">Transferase</keyword>
<dbReference type="InterPro" id="IPR001917">
    <property type="entry name" value="Aminotrans_II_pyridoxalP_BS"/>
</dbReference>
<dbReference type="PANTHER" id="PTHR13693:SF77">
    <property type="entry name" value="8-AMINO-7-OXONONANOATE SYNTHASE"/>
    <property type="match status" value="1"/>
</dbReference>
<evidence type="ECO:0000256" key="4">
    <source>
        <dbReference type="ARBA" id="ARBA00022898"/>
    </source>
</evidence>
<comment type="cofactor">
    <cofactor evidence="1 5">
        <name>pyridoxal 5'-phosphate</name>
        <dbReference type="ChEBI" id="CHEBI:597326"/>
    </cofactor>
</comment>
<sequence>MKESFPIDFITNDFLGFSRLESLSEAIEDRYHSYCRKEPSARLGYGGSRAILGPSTLLQELEQGIAHFHGVPEALVLPSGFVANTAVCAHLASAADYVLWDEQVHISVSYNVSLFLPNKHQSFHHNDLNHLESLLASCQRQGFKKVFILACSVYSFKGSFAPLEQMIFLSQKYHAQLIIDEAHAVGLFGESGKGLCSLVGYENVYAVLVTFGKALGVVGAALLSSCDKKRDFMKEPMVSLSTGLPPHTLVSIQVAYDFLSKEGETARVQLQRIREYFAQKVPSAAPGFVQPLSLPGVSSQDLYQRLTASGVRVGRSKFLAKEILRANLHAFNTEEEVDFLVSLLLGMADQKNVVIGSISTMQRTLEDNFAAANAS</sequence>
<dbReference type="InterPro" id="IPR015424">
    <property type="entry name" value="PyrdxlP-dep_Trfase"/>
</dbReference>
<evidence type="ECO:0000313" key="8">
    <source>
        <dbReference type="Proteomes" id="UP000825134"/>
    </source>
</evidence>
<dbReference type="Gene3D" id="3.90.1150.10">
    <property type="entry name" value="Aspartate Aminotransferase, domain 1"/>
    <property type="match status" value="1"/>
</dbReference>
<dbReference type="InterPro" id="IPR004839">
    <property type="entry name" value="Aminotransferase_I/II_large"/>
</dbReference>
<dbReference type="SUPFAM" id="SSF53383">
    <property type="entry name" value="PLP-dependent transferases"/>
    <property type="match status" value="1"/>
</dbReference>
<evidence type="ECO:0000313" key="7">
    <source>
        <dbReference type="EMBL" id="QYC74763.1"/>
    </source>
</evidence>
<dbReference type="PROSITE" id="PS00599">
    <property type="entry name" value="AA_TRANSFER_CLASS_2"/>
    <property type="match status" value="1"/>
</dbReference>
<dbReference type="GO" id="GO:0008483">
    <property type="term" value="F:transaminase activity"/>
    <property type="evidence" value="ECO:0007669"/>
    <property type="project" value="UniProtKB-KW"/>
</dbReference>
<dbReference type="AlphaFoldDB" id="A0AAQ0ERJ2"/>
<protein>
    <submittedName>
        <fullName evidence="7">Aminotransferase class I/II-fold pyridoxal phosphate-dependent enzyme</fullName>
    </submittedName>
</protein>
<dbReference type="InterPro" id="IPR015422">
    <property type="entry name" value="PyrdxlP-dep_Trfase_small"/>
</dbReference>
<evidence type="ECO:0000259" key="6">
    <source>
        <dbReference type="Pfam" id="PF00155"/>
    </source>
</evidence>
<gene>
    <name evidence="7" type="ORF">INQ84_02080</name>
</gene>
<evidence type="ECO:0000256" key="3">
    <source>
        <dbReference type="ARBA" id="ARBA00022679"/>
    </source>
</evidence>
<dbReference type="NCBIfam" id="NF004608">
    <property type="entry name" value="PRK05937.1"/>
    <property type="match status" value="1"/>
</dbReference>
<proteinExistence type="inferred from homology"/>
<keyword evidence="7" id="KW-0032">Aminotransferase</keyword>
<dbReference type="Proteomes" id="UP000825134">
    <property type="component" value="Chromosome"/>
</dbReference>
<dbReference type="Pfam" id="PF00155">
    <property type="entry name" value="Aminotran_1_2"/>
    <property type="match status" value="1"/>
</dbReference>
<accession>A0AAQ0ERJ2</accession>
<dbReference type="PANTHER" id="PTHR13693">
    <property type="entry name" value="CLASS II AMINOTRANSFERASE/8-AMINO-7-OXONONANOATE SYNTHASE"/>
    <property type="match status" value="1"/>
</dbReference>
<evidence type="ECO:0000256" key="5">
    <source>
        <dbReference type="RuleBase" id="RU003693"/>
    </source>
</evidence>
<dbReference type="Gene3D" id="3.40.640.10">
    <property type="entry name" value="Type I PLP-dependent aspartate aminotransferase-like (Major domain)"/>
    <property type="match status" value="1"/>
</dbReference>
<dbReference type="RefSeq" id="WP_080142051.1">
    <property type="nucleotide sequence ID" value="NZ_CP063064.1"/>
</dbReference>